<dbReference type="GO" id="GO:0007030">
    <property type="term" value="P:Golgi organization"/>
    <property type="evidence" value="ECO:0007669"/>
    <property type="project" value="TreeGrafter"/>
</dbReference>
<name>A0A1G4MHT2_LACFM</name>
<dbReference type="PANTHER" id="PTHR18921:SF2">
    <property type="entry name" value="THYROID RECEPTOR-INTERACTING PROTEIN 11"/>
    <property type="match status" value="1"/>
</dbReference>
<dbReference type="Gene3D" id="1.10.287.1490">
    <property type="match status" value="1"/>
</dbReference>
<evidence type="ECO:0000256" key="4">
    <source>
        <dbReference type="SAM" id="Coils"/>
    </source>
</evidence>
<dbReference type="Pfam" id="PF10375">
    <property type="entry name" value="GRAB"/>
    <property type="match status" value="1"/>
</dbReference>
<evidence type="ECO:0000256" key="3">
    <source>
        <dbReference type="ARBA" id="ARBA00023054"/>
    </source>
</evidence>
<dbReference type="InterPro" id="IPR019459">
    <property type="entry name" value="GRAB"/>
</dbReference>
<dbReference type="InterPro" id="IPR000237">
    <property type="entry name" value="GRIP_dom"/>
</dbReference>
<evidence type="ECO:0000313" key="7">
    <source>
        <dbReference type="EMBL" id="SCW03402.1"/>
    </source>
</evidence>
<dbReference type="GO" id="GO:0005794">
    <property type="term" value="C:Golgi apparatus"/>
    <property type="evidence" value="ECO:0007669"/>
    <property type="project" value="UniProtKB-SubCell"/>
</dbReference>
<dbReference type="Proteomes" id="UP000190831">
    <property type="component" value="Chromosome G"/>
</dbReference>
<feature type="region of interest" description="Disordered" evidence="5">
    <location>
        <begin position="1"/>
        <end position="99"/>
    </location>
</feature>
<feature type="coiled-coil region" evidence="4">
    <location>
        <begin position="99"/>
        <end position="347"/>
    </location>
</feature>
<proteinExistence type="predicted"/>
<feature type="compositionally biased region" description="Basic and acidic residues" evidence="5">
    <location>
        <begin position="78"/>
        <end position="88"/>
    </location>
</feature>
<evidence type="ECO:0000256" key="5">
    <source>
        <dbReference type="SAM" id="MobiDB-lite"/>
    </source>
</evidence>
<gene>
    <name evidence="7" type="ORF">LAFE_0G09626G</name>
</gene>
<evidence type="ECO:0000259" key="6">
    <source>
        <dbReference type="PROSITE" id="PS50913"/>
    </source>
</evidence>
<dbReference type="GO" id="GO:0006888">
    <property type="term" value="P:endoplasmic reticulum to Golgi vesicle-mediated transport"/>
    <property type="evidence" value="ECO:0007669"/>
    <property type="project" value="TreeGrafter"/>
</dbReference>
<dbReference type="PROSITE" id="PS50913">
    <property type="entry name" value="GRIP"/>
    <property type="match status" value="1"/>
</dbReference>
<organism evidence="7 8">
    <name type="scientific">Lachancea fermentati</name>
    <name type="common">Zygosaccharomyces fermentati</name>
    <dbReference type="NCBI Taxonomy" id="4955"/>
    <lineage>
        <taxon>Eukaryota</taxon>
        <taxon>Fungi</taxon>
        <taxon>Dikarya</taxon>
        <taxon>Ascomycota</taxon>
        <taxon>Saccharomycotina</taxon>
        <taxon>Saccharomycetes</taxon>
        <taxon>Saccharomycetales</taxon>
        <taxon>Saccharomycetaceae</taxon>
        <taxon>Lachancea</taxon>
    </lineage>
</organism>
<dbReference type="PANTHER" id="PTHR18921">
    <property type="entry name" value="MYOSIN HEAVY CHAIN - RELATED"/>
    <property type="match status" value="1"/>
</dbReference>
<accession>A0A1G4MHT2</accession>
<reference evidence="7 8" key="1">
    <citation type="submission" date="2016-03" db="EMBL/GenBank/DDBJ databases">
        <authorList>
            <person name="Devillers H."/>
        </authorList>
    </citation>
    <scope>NUCLEOTIDE SEQUENCE [LARGE SCALE GENOMIC DNA]</scope>
    <source>
        <strain evidence="7">CBS 6772</strain>
    </source>
</reference>
<keyword evidence="8" id="KW-1185">Reference proteome</keyword>
<sequence>MGKNKKKSSKNKASSHEIPTDEVIHTNDTPSKELEDSLETEGLLQKETDPNSNQCSPQVPEEHGNQLRSDTLTEENDIADKAAFKTDDSVSSNPEQNDNKALVADLARVQEERDQFELQYNTLLSRLSSMKTVFSKMKESQAELETCQEQLREYESQNLKLNNKLDSIKRENHQLQSTVSTLNQEISSLNRECETLSDQYSQAKHRVEALEEQLERSKSDRDNEKEVHLSETHILQEKIRELTILLDNSKQDMSALSQEVEDYQQQLESSQEQKVQLEKSLKEIEDQLQADTIKNAETINARDTKIRELQNELKNAEEKHLSDSRTIAELDERVQSMSEDLDKKKALEQECKERVLQIGKLRHEAIILNEHLTKALAMLKQSNDSENVDKELISNLLISFVSIPRGDPKKFEVLELISSFLSWDDDKKQQAGLIHSANGLRVSKTNSRTENFVSLWTEFLEKESEK</sequence>
<feature type="domain" description="GRIP" evidence="6">
    <location>
        <begin position="383"/>
        <end position="434"/>
    </location>
</feature>
<dbReference type="OrthoDB" id="425925at2759"/>
<dbReference type="STRING" id="4955.A0A1G4MHT2"/>
<protein>
    <submittedName>
        <fullName evidence="7">LAFE_0G09626g1_1</fullName>
    </submittedName>
</protein>
<comment type="subcellular location">
    <subcellularLocation>
        <location evidence="1">Golgi apparatus</location>
    </subcellularLocation>
</comment>
<keyword evidence="3 4" id="KW-0175">Coiled coil</keyword>
<evidence type="ECO:0000313" key="8">
    <source>
        <dbReference type="Proteomes" id="UP000190831"/>
    </source>
</evidence>
<dbReference type="AlphaFoldDB" id="A0A1G4MHT2"/>
<evidence type="ECO:0000256" key="1">
    <source>
        <dbReference type="ARBA" id="ARBA00004555"/>
    </source>
</evidence>
<keyword evidence="2" id="KW-0333">Golgi apparatus</keyword>
<dbReference type="GO" id="GO:0031267">
    <property type="term" value="F:small GTPase binding"/>
    <property type="evidence" value="ECO:0007669"/>
    <property type="project" value="TreeGrafter"/>
</dbReference>
<feature type="compositionally biased region" description="Basic residues" evidence="5">
    <location>
        <begin position="1"/>
        <end position="10"/>
    </location>
</feature>
<evidence type="ECO:0000256" key="2">
    <source>
        <dbReference type="ARBA" id="ARBA00023034"/>
    </source>
</evidence>
<dbReference type="EMBL" id="LT598486">
    <property type="protein sequence ID" value="SCW03402.1"/>
    <property type="molecule type" value="Genomic_DNA"/>
</dbReference>
<feature type="compositionally biased region" description="Basic and acidic residues" evidence="5">
    <location>
        <begin position="14"/>
        <end position="35"/>
    </location>
</feature>
<dbReference type="OMA" id="SETHILQ"/>